<keyword evidence="1" id="KW-0812">Transmembrane</keyword>
<evidence type="ECO:0000313" key="3">
    <source>
        <dbReference type="Proteomes" id="UP001500842"/>
    </source>
</evidence>
<feature type="transmembrane region" description="Helical" evidence="1">
    <location>
        <begin position="86"/>
        <end position="104"/>
    </location>
</feature>
<feature type="transmembrane region" description="Helical" evidence="1">
    <location>
        <begin position="61"/>
        <end position="80"/>
    </location>
</feature>
<name>A0ABN2ATJ7_9ACTN</name>
<feature type="transmembrane region" description="Helical" evidence="1">
    <location>
        <begin position="16"/>
        <end position="40"/>
    </location>
</feature>
<sequence length="343" mass="36522">MHALTSTDATFDRLDALALAVACGVLPLAYAVALLCLTVLPAGYLRANTRPPGLSATWLGLRCWQVLGPVGYVVACATVFRPADSAAVTAVFTLAALLPLLGTARRAAGSAGWRDWASRDAELGRLPDASLDHLGNQLFLRTFARRVRAAPWLTAGAMLLYVGTRRPVDALEAAPLVLLALALLTILYDRVLEQLDPLGALIVLHRHQVERHDDFLCSTDPWRHGEGRAQVADAPLVRLAQLRLQRLTRTLPGPARERARAGCAELVDRYLADPPRLRGDLLRTCVDGPLPHGTVTGTSPRGAPWDATTLLTLGGAAATIAVIAQLVAHLGDLATTASRSGLP</sequence>
<evidence type="ECO:0008006" key="4">
    <source>
        <dbReference type="Google" id="ProtNLM"/>
    </source>
</evidence>
<dbReference type="RefSeq" id="WP_141003045.1">
    <property type="nucleotide sequence ID" value="NZ_BAAAOR010000024.1"/>
</dbReference>
<keyword evidence="1" id="KW-1133">Transmembrane helix</keyword>
<evidence type="ECO:0000256" key="1">
    <source>
        <dbReference type="SAM" id="Phobius"/>
    </source>
</evidence>
<accession>A0ABN2ATJ7</accession>
<organism evidence="2 3">
    <name type="scientific">Nocardioides humi</name>
    <dbReference type="NCBI Taxonomy" id="449461"/>
    <lineage>
        <taxon>Bacteria</taxon>
        <taxon>Bacillati</taxon>
        <taxon>Actinomycetota</taxon>
        <taxon>Actinomycetes</taxon>
        <taxon>Propionibacteriales</taxon>
        <taxon>Nocardioidaceae</taxon>
        <taxon>Nocardioides</taxon>
    </lineage>
</organism>
<dbReference type="Proteomes" id="UP001500842">
    <property type="component" value="Unassembled WGS sequence"/>
</dbReference>
<proteinExistence type="predicted"/>
<reference evidence="2 3" key="1">
    <citation type="journal article" date="2019" name="Int. J. Syst. Evol. Microbiol.">
        <title>The Global Catalogue of Microorganisms (GCM) 10K type strain sequencing project: providing services to taxonomists for standard genome sequencing and annotation.</title>
        <authorList>
            <consortium name="The Broad Institute Genomics Platform"/>
            <consortium name="The Broad Institute Genome Sequencing Center for Infectious Disease"/>
            <person name="Wu L."/>
            <person name="Ma J."/>
        </authorList>
    </citation>
    <scope>NUCLEOTIDE SEQUENCE [LARGE SCALE GENOMIC DNA]</scope>
    <source>
        <strain evidence="2 3">JCM 14942</strain>
    </source>
</reference>
<keyword evidence="3" id="KW-1185">Reference proteome</keyword>
<keyword evidence="1" id="KW-0472">Membrane</keyword>
<protein>
    <recommendedName>
        <fullName evidence="4">RDD family protein</fullName>
    </recommendedName>
</protein>
<gene>
    <name evidence="2" type="ORF">GCM10009788_30820</name>
</gene>
<comment type="caution">
    <text evidence="2">The sequence shown here is derived from an EMBL/GenBank/DDBJ whole genome shotgun (WGS) entry which is preliminary data.</text>
</comment>
<evidence type="ECO:0000313" key="2">
    <source>
        <dbReference type="EMBL" id="GAA1524948.1"/>
    </source>
</evidence>
<dbReference type="EMBL" id="BAAAOR010000024">
    <property type="protein sequence ID" value="GAA1524948.1"/>
    <property type="molecule type" value="Genomic_DNA"/>
</dbReference>